<accession>A0A481YWF9</accession>
<dbReference type="EMBL" id="MK500355">
    <property type="protein sequence ID" value="QBK87518.1"/>
    <property type="molecule type" value="Genomic_DNA"/>
</dbReference>
<gene>
    <name evidence="1" type="ORF">LCMAC201_04280</name>
</gene>
<protein>
    <submittedName>
        <fullName evidence="1">Uncharacterized protein</fullName>
    </submittedName>
</protein>
<name>A0A481YWF9_9VIRU</name>
<organism evidence="1">
    <name type="scientific">Marseillevirus LCMAC201</name>
    <dbReference type="NCBI Taxonomy" id="2506605"/>
    <lineage>
        <taxon>Viruses</taxon>
        <taxon>Varidnaviria</taxon>
        <taxon>Bamfordvirae</taxon>
        <taxon>Nucleocytoviricota</taxon>
        <taxon>Megaviricetes</taxon>
        <taxon>Pimascovirales</taxon>
        <taxon>Pimascovirales incertae sedis</taxon>
        <taxon>Marseilleviridae</taxon>
    </lineage>
</organism>
<evidence type="ECO:0000313" key="1">
    <source>
        <dbReference type="EMBL" id="QBK87518.1"/>
    </source>
</evidence>
<sequence>MLICSELQSTVCTEIDNGFDPSTLGGQEIIVFDYWESARQYLLNHANACDITRRPVKGISGYSKSLAHL</sequence>
<proteinExistence type="predicted"/>
<reference evidence="1" key="1">
    <citation type="journal article" date="2019" name="MBio">
        <title>Virus Genomes from Deep Sea Sediments Expand the Ocean Megavirome and Support Independent Origins of Viral Gigantism.</title>
        <authorList>
            <person name="Backstrom D."/>
            <person name="Yutin N."/>
            <person name="Jorgensen S.L."/>
            <person name="Dharamshi J."/>
            <person name="Homa F."/>
            <person name="Zaremba-Niedwiedzka K."/>
            <person name="Spang A."/>
            <person name="Wolf Y.I."/>
            <person name="Koonin E.V."/>
            <person name="Ettema T.J."/>
        </authorList>
    </citation>
    <scope>NUCLEOTIDE SEQUENCE</scope>
</reference>